<accession>A0ABT4PMC8</accession>
<reference evidence="1" key="1">
    <citation type="submission" date="2022-12" db="EMBL/GenBank/DDBJ databases">
        <authorList>
            <person name="Deng Y."/>
            <person name="Zhang Y.-Q."/>
        </authorList>
    </citation>
    <scope>NUCLEOTIDE SEQUENCE</scope>
    <source>
        <strain evidence="1">CPCC 205372</strain>
    </source>
</reference>
<keyword evidence="2" id="KW-1185">Reference proteome</keyword>
<organism evidence="1 2">
    <name type="scientific">Mycobacterium hippophais</name>
    <dbReference type="NCBI Taxonomy" id="3016340"/>
    <lineage>
        <taxon>Bacteria</taxon>
        <taxon>Bacillati</taxon>
        <taxon>Actinomycetota</taxon>
        <taxon>Actinomycetes</taxon>
        <taxon>Mycobacteriales</taxon>
        <taxon>Mycobacteriaceae</taxon>
        <taxon>Mycobacterium</taxon>
    </lineage>
</organism>
<gene>
    <name evidence="1" type="ORF">O6P37_02480</name>
</gene>
<proteinExistence type="predicted"/>
<name>A0ABT4PMC8_9MYCO</name>
<dbReference type="EMBL" id="JAPZPY010000001">
    <property type="protein sequence ID" value="MCZ8377719.1"/>
    <property type="molecule type" value="Genomic_DNA"/>
</dbReference>
<sequence>MGYQSAARLASLPPVPGDHFAMLKAALGPAIYIRRVEVTSLDGDFRVAVPLTMVADGHIRARVRRREPGAYR</sequence>
<comment type="caution">
    <text evidence="1">The sequence shown here is derived from an EMBL/GenBank/DDBJ whole genome shotgun (WGS) entry which is preliminary data.</text>
</comment>
<dbReference type="Proteomes" id="UP001142153">
    <property type="component" value="Unassembled WGS sequence"/>
</dbReference>
<evidence type="ECO:0000313" key="2">
    <source>
        <dbReference type="Proteomes" id="UP001142153"/>
    </source>
</evidence>
<evidence type="ECO:0000313" key="1">
    <source>
        <dbReference type="EMBL" id="MCZ8377719.1"/>
    </source>
</evidence>
<dbReference type="RefSeq" id="WP_269892570.1">
    <property type="nucleotide sequence ID" value="NZ_JAPZPY010000001.1"/>
</dbReference>
<protein>
    <submittedName>
        <fullName evidence="1">Uncharacterized protein</fullName>
    </submittedName>
</protein>